<dbReference type="AlphaFoldDB" id="A0A365P8R0"/>
<protein>
    <submittedName>
        <fullName evidence="3">Type II toxin-antitoxin system RelE/ParE family toxin</fullName>
    </submittedName>
    <submittedName>
        <fullName evidence="4">Type II toxin-antitoxin system mRNA interferase toxin, RelE/StbE family</fullName>
    </submittedName>
</protein>
<evidence type="ECO:0000313" key="4">
    <source>
        <dbReference type="EMBL" id="RBA33735.1"/>
    </source>
</evidence>
<reference evidence="3" key="2">
    <citation type="submission" date="2023-10" db="EMBL/GenBank/DDBJ databases">
        <title>Development of a sustainable strategy for remediation of hydrocarbon-contaminated territories based on the waste exchange concept.</title>
        <authorList>
            <person name="Krivoruchko A."/>
        </authorList>
    </citation>
    <scope>NUCLEOTIDE SEQUENCE</scope>
    <source>
        <strain evidence="3">IEGM 1175</strain>
    </source>
</reference>
<evidence type="ECO:0000256" key="2">
    <source>
        <dbReference type="ARBA" id="ARBA00022649"/>
    </source>
</evidence>
<accession>A0A365P8R0</accession>
<dbReference type="PANTHER" id="PTHR35601:SF1">
    <property type="entry name" value="TOXIN RELE"/>
    <property type="match status" value="1"/>
</dbReference>
<dbReference type="GeneID" id="97368210"/>
<dbReference type="EMBL" id="QNTT01000031">
    <property type="protein sequence ID" value="RBA33735.1"/>
    <property type="molecule type" value="Genomic_DNA"/>
</dbReference>
<name>A0A365P8R0_9ACTN</name>
<evidence type="ECO:0000313" key="3">
    <source>
        <dbReference type="EMBL" id="MDV6298124.1"/>
    </source>
</evidence>
<keyword evidence="2" id="KW-1277">Toxin-antitoxin system</keyword>
<organism evidence="4 5">
    <name type="scientific">Dietzia maris</name>
    <dbReference type="NCBI Taxonomy" id="37915"/>
    <lineage>
        <taxon>Bacteria</taxon>
        <taxon>Bacillati</taxon>
        <taxon>Actinomycetota</taxon>
        <taxon>Actinomycetes</taxon>
        <taxon>Mycobacteriales</taxon>
        <taxon>Dietziaceae</taxon>
        <taxon>Dietzia</taxon>
    </lineage>
</organism>
<sequence>MAYLVEVTPHVQKVITKLGRQDRTAQQRIRAFLEERIHGCEDPRYLGKALRGDQHLWRYRVGDYRIICSIEDQRVTVLVVDIAHRREVYR</sequence>
<dbReference type="RefSeq" id="WP_119192872.1">
    <property type="nucleotide sequence ID" value="NZ_CANNAK010000001.1"/>
</dbReference>
<dbReference type="EMBL" id="JAWLKJ010000001">
    <property type="protein sequence ID" value="MDV6298124.1"/>
    <property type="molecule type" value="Genomic_DNA"/>
</dbReference>
<dbReference type="Pfam" id="PF05016">
    <property type="entry name" value="ParE_toxin"/>
    <property type="match status" value="1"/>
</dbReference>
<dbReference type="Proteomes" id="UP000252187">
    <property type="component" value="Unassembled WGS sequence"/>
</dbReference>
<evidence type="ECO:0000313" key="5">
    <source>
        <dbReference type="Proteomes" id="UP000252187"/>
    </source>
</evidence>
<dbReference type="Gene3D" id="3.30.2310.20">
    <property type="entry name" value="RelE-like"/>
    <property type="match status" value="1"/>
</dbReference>
<comment type="similarity">
    <text evidence="1">Belongs to the RelE toxin family.</text>
</comment>
<dbReference type="Proteomes" id="UP001185873">
    <property type="component" value="Unassembled WGS sequence"/>
</dbReference>
<dbReference type="InterPro" id="IPR035093">
    <property type="entry name" value="RelE/ParE_toxin_dom_sf"/>
</dbReference>
<dbReference type="SUPFAM" id="SSF143011">
    <property type="entry name" value="RelE-like"/>
    <property type="match status" value="1"/>
</dbReference>
<reference evidence="4 5" key="1">
    <citation type="submission" date="2018-06" db="EMBL/GenBank/DDBJ databases">
        <title>Whole genome sequencing of four bacterial strains from South Shetland trench revealing bio-synthetic gene clusters.</title>
        <authorList>
            <person name="Abdel-Mageed W.M."/>
            <person name="Lehri B."/>
            <person name="Jarmusch S.A."/>
            <person name="Miranda K."/>
            <person name="Goodfellow M."/>
            <person name="Jaspars M."/>
            <person name="Karlyshev A.V."/>
        </authorList>
    </citation>
    <scope>NUCLEOTIDE SEQUENCE [LARGE SCALE GENOMIC DNA]</scope>
    <source>
        <strain evidence="4 5">SST1</strain>
    </source>
</reference>
<dbReference type="PANTHER" id="PTHR35601">
    <property type="entry name" value="TOXIN RELE"/>
    <property type="match status" value="1"/>
</dbReference>
<dbReference type="InterPro" id="IPR007712">
    <property type="entry name" value="RelE/ParE_toxin"/>
</dbReference>
<comment type="caution">
    <text evidence="4">The sequence shown here is derived from an EMBL/GenBank/DDBJ whole genome shotgun (WGS) entry which is preliminary data.</text>
</comment>
<evidence type="ECO:0000256" key="1">
    <source>
        <dbReference type="ARBA" id="ARBA00006226"/>
    </source>
</evidence>
<proteinExistence type="inferred from homology"/>
<gene>
    <name evidence="4" type="ORF">DQ226_11740</name>
    <name evidence="3" type="ORF">R3P82_03255</name>
</gene>